<accession>A0A1H3W4G7</accession>
<dbReference type="RefSeq" id="WP_091384792.1">
    <property type="nucleotide sequence ID" value="NZ_FNQO01000001.1"/>
</dbReference>
<dbReference type="Proteomes" id="UP000198658">
    <property type="component" value="Unassembled WGS sequence"/>
</dbReference>
<evidence type="ECO:0000256" key="1">
    <source>
        <dbReference type="ARBA" id="ARBA00022596"/>
    </source>
</evidence>
<dbReference type="STRING" id="658218.SAMN05216562_0497"/>
<dbReference type="InterPro" id="IPR000688">
    <property type="entry name" value="HypA/HybF"/>
</dbReference>
<keyword evidence="5" id="KW-1185">Reference proteome</keyword>
<evidence type="ECO:0000256" key="2">
    <source>
        <dbReference type="ARBA" id="ARBA00022723"/>
    </source>
</evidence>
<organism evidence="4 5">
    <name type="scientific">Microbulbifer marinus</name>
    <dbReference type="NCBI Taxonomy" id="658218"/>
    <lineage>
        <taxon>Bacteria</taxon>
        <taxon>Pseudomonadati</taxon>
        <taxon>Pseudomonadota</taxon>
        <taxon>Gammaproteobacteria</taxon>
        <taxon>Cellvibrionales</taxon>
        <taxon>Microbulbiferaceae</taxon>
        <taxon>Microbulbifer</taxon>
    </lineage>
</organism>
<dbReference type="OrthoDB" id="288014at2"/>
<dbReference type="EMBL" id="FNQO01000001">
    <property type="protein sequence ID" value="SDZ81242.1"/>
    <property type="molecule type" value="Genomic_DNA"/>
</dbReference>
<dbReference type="Pfam" id="PF01155">
    <property type="entry name" value="HypA"/>
    <property type="match status" value="1"/>
</dbReference>
<dbReference type="GO" id="GO:0016151">
    <property type="term" value="F:nickel cation binding"/>
    <property type="evidence" value="ECO:0007669"/>
    <property type="project" value="InterPro"/>
</dbReference>
<evidence type="ECO:0000313" key="5">
    <source>
        <dbReference type="Proteomes" id="UP000198658"/>
    </source>
</evidence>
<sequence length="90" mass="10126">MHEQSLIKDLVEKIHRIASGEDGRLVAANLRLGALAHISADHLREHFEREIAGTSLEGLRLDIEEVPDIHHAEAQEIVLDSVEFEYGHDL</sequence>
<name>A0A1H3W4G7_9GAMM</name>
<keyword evidence="3" id="KW-0862">Zinc</keyword>
<dbReference type="GO" id="GO:0051604">
    <property type="term" value="P:protein maturation"/>
    <property type="evidence" value="ECO:0007669"/>
    <property type="project" value="InterPro"/>
</dbReference>
<evidence type="ECO:0000256" key="3">
    <source>
        <dbReference type="ARBA" id="ARBA00022833"/>
    </source>
</evidence>
<proteinExistence type="predicted"/>
<dbReference type="AlphaFoldDB" id="A0A1H3W4G7"/>
<protein>
    <submittedName>
        <fullName evidence="4">Hydrogenase nickel incorporation protein HypA/HybF</fullName>
    </submittedName>
</protein>
<evidence type="ECO:0000313" key="4">
    <source>
        <dbReference type="EMBL" id="SDZ81242.1"/>
    </source>
</evidence>
<keyword evidence="2" id="KW-0479">Metal-binding</keyword>
<reference evidence="5" key="1">
    <citation type="submission" date="2016-10" db="EMBL/GenBank/DDBJ databases">
        <authorList>
            <person name="Varghese N."/>
            <person name="Submissions S."/>
        </authorList>
    </citation>
    <scope>NUCLEOTIDE SEQUENCE [LARGE SCALE GENOMIC DNA]</scope>
    <source>
        <strain evidence="5">CGMCC 1.10657</strain>
    </source>
</reference>
<keyword evidence="1" id="KW-0533">Nickel</keyword>
<dbReference type="Gene3D" id="3.30.2320.50">
    <property type="match status" value="1"/>
</dbReference>
<gene>
    <name evidence="4" type="ORF">SAMN05216562_0497</name>
</gene>